<dbReference type="Proteomes" id="UP000256301">
    <property type="component" value="Unassembled WGS sequence"/>
</dbReference>
<organism evidence="1 2">
    <name type="scientific">Microcystis aeruginosa DA14</name>
    <dbReference type="NCBI Taxonomy" id="1987506"/>
    <lineage>
        <taxon>Bacteria</taxon>
        <taxon>Bacillati</taxon>
        <taxon>Cyanobacteriota</taxon>
        <taxon>Cyanophyceae</taxon>
        <taxon>Oscillatoriophycideae</taxon>
        <taxon>Chroococcales</taxon>
        <taxon>Microcystaceae</taxon>
        <taxon>Microcystis</taxon>
    </lineage>
</organism>
<dbReference type="EMBL" id="QQWE01000004">
    <property type="protein sequence ID" value="REJ56816.1"/>
    <property type="molecule type" value="Genomic_DNA"/>
</dbReference>
<name>A0A3E0MB17_MICAE</name>
<evidence type="ECO:0008006" key="3">
    <source>
        <dbReference type="Google" id="ProtNLM"/>
    </source>
</evidence>
<dbReference type="SUPFAM" id="SSF48613">
    <property type="entry name" value="Heme oxygenase-like"/>
    <property type="match status" value="1"/>
</dbReference>
<gene>
    <name evidence="1" type="ORF">DWQ56_14210</name>
</gene>
<reference evidence="1 2" key="1">
    <citation type="submission" date="2017-08" db="EMBL/GenBank/DDBJ databases">
        <title>Functional genomic and metabolic studies of the symbiotic interactions of six Microcystis-dominated communities.</title>
        <authorList>
            <person name="Li Q."/>
            <person name="Lin F."/>
        </authorList>
    </citation>
    <scope>NUCLEOTIDE SEQUENCE [LARGE SCALE GENOMIC DNA]</scope>
    <source>
        <strain evidence="1">DA14</strain>
    </source>
</reference>
<evidence type="ECO:0000313" key="1">
    <source>
        <dbReference type="EMBL" id="REJ56816.1"/>
    </source>
</evidence>
<evidence type="ECO:0000313" key="2">
    <source>
        <dbReference type="Proteomes" id="UP000256301"/>
    </source>
</evidence>
<dbReference type="InterPro" id="IPR016084">
    <property type="entry name" value="Haem_Oase-like_multi-hlx"/>
</dbReference>
<dbReference type="Gene3D" id="1.20.910.10">
    <property type="entry name" value="Heme oxygenase-like"/>
    <property type="match status" value="1"/>
</dbReference>
<comment type="caution">
    <text evidence="1">The sequence shown here is derived from an EMBL/GenBank/DDBJ whole genome shotgun (WGS) entry which is preliminary data.</text>
</comment>
<dbReference type="CDD" id="cd19166">
    <property type="entry name" value="HemeO-bac"/>
    <property type="match status" value="1"/>
</dbReference>
<accession>A0A3E0MB17</accession>
<dbReference type="AlphaFoldDB" id="A0A3E0MB17"/>
<protein>
    <recommendedName>
        <fullName evidence="3">Heme oxygenase</fullName>
    </recommendedName>
</protein>
<proteinExistence type="predicted"/>
<sequence>MAATPVSVVAQQPDESLRSHLRAATMAAHDLLDNAMQAASGWQTRDDYARFLALQHAARVPLEAWLEAHAPAALRPPPQTPLIARDLALLDAAVPAPARLFTLGRAGPGHALGTAWVLAGSALGNRAIAKAVARIGGGQWPVTFLGDHAMMDFWQSLRARIERPSLPTDAAEAAGATDAAEAVFAHFLAVAALAQAAQPPARASARP</sequence>